<proteinExistence type="predicted"/>
<gene>
    <name evidence="1" type="ORF">TRSC58_01920</name>
</gene>
<dbReference type="Gene3D" id="3.30.420.40">
    <property type="match status" value="1"/>
</dbReference>
<organism evidence="1 2">
    <name type="scientific">Trypanosoma rangeli SC58</name>
    <dbReference type="NCBI Taxonomy" id="429131"/>
    <lineage>
        <taxon>Eukaryota</taxon>
        <taxon>Discoba</taxon>
        <taxon>Euglenozoa</taxon>
        <taxon>Kinetoplastea</taxon>
        <taxon>Metakinetoplastina</taxon>
        <taxon>Trypanosomatida</taxon>
        <taxon>Trypanosomatidae</taxon>
        <taxon>Trypanosoma</taxon>
        <taxon>Herpetosoma</taxon>
    </lineage>
</organism>
<dbReference type="Pfam" id="PF00022">
    <property type="entry name" value="Actin"/>
    <property type="match status" value="1"/>
</dbReference>
<accession>A0A061J7M3</accession>
<evidence type="ECO:0000313" key="1">
    <source>
        <dbReference type="EMBL" id="ESL10350.1"/>
    </source>
</evidence>
<evidence type="ECO:0000313" key="2">
    <source>
        <dbReference type="Proteomes" id="UP000031737"/>
    </source>
</evidence>
<comment type="caution">
    <text evidence="1">The sequence shown here is derived from an EMBL/GenBank/DDBJ whole genome shotgun (WGS) entry which is preliminary data.</text>
</comment>
<dbReference type="InterPro" id="IPR043129">
    <property type="entry name" value="ATPase_NBD"/>
</dbReference>
<dbReference type="SUPFAM" id="SSF53067">
    <property type="entry name" value="Actin-like ATPase domain"/>
    <property type="match status" value="1"/>
</dbReference>
<dbReference type="OrthoDB" id="5132116at2759"/>
<reference evidence="1 2" key="1">
    <citation type="submission" date="2013-07" db="EMBL/GenBank/DDBJ databases">
        <authorList>
            <person name="Stoco P.H."/>
            <person name="Wagner G."/>
            <person name="Gerber A."/>
            <person name="Zaha A."/>
            <person name="Thompson C."/>
            <person name="Bartholomeu D.C."/>
            <person name="Luckemeyer D.D."/>
            <person name="Bahia D."/>
            <person name="Loreto E."/>
            <person name="Prestes E.B."/>
            <person name="Lima F.M."/>
            <person name="Rodrigues-Luiz G."/>
            <person name="Vallejo G.A."/>
            <person name="Filho J.F."/>
            <person name="Monteiro K.M."/>
            <person name="Tyler K.M."/>
            <person name="de Almeida L.G."/>
            <person name="Ortiz M.F."/>
            <person name="Siervo M.A."/>
            <person name="de Moraes M.H."/>
            <person name="Cunha O.L."/>
            <person name="Mendonca-Neto R."/>
            <person name="Silva R."/>
            <person name="Teixeira S.M."/>
            <person name="Murta S.M."/>
            <person name="Sincero T.C."/>
            <person name="Mendes T.A."/>
            <person name="Urmenyi T.P."/>
            <person name="Silva V.G."/>
            <person name="da Rocha W.D."/>
            <person name="Andersson B."/>
            <person name="Romanha A.J."/>
            <person name="Steindel M."/>
            <person name="de Vasconcelos A.T."/>
            <person name="Grisard E.C."/>
        </authorList>
    </citation>
    <scope>NUCLEOTIDE SEQUENCE [LARGE SCALE GENOMIC DNA]</scope>
    <source>
        <strain evidence="1 2">SC58</strain>
    </source>
</reference>
<dbReference type="InterPro" id="IPR004000">
    <property type="entry name" value="Actin"/>
</dbReference>
<sequence length="120" mass="12682">MQSAIVLDAGSSSVKAACSNATAPNSFPSLAGRAKYKPLFHTSHEDAEVAVGNTAAERRGLLHLSYPIQHGSIVDWNAWHLLLQHIEQQLSTPLGREGCFLGRAPVQFSPATSACSAGSL</sequence>
<dbReference type="AlphaFoldDB" id="A0A061J7M3"/>
<evidence type="ECO:0008006" key="3">
    <source>
        <dbReference type="Google" id="ProtNLM"/>
    </source>
</evidence>
<protein>
    <recommendedName>
        <fullName evidence="3">Actin-like protein</fullName>
    </recommendedName>
</protein>
<name>A0A061J7M3_TRYRA</name>
<keyword evidence="2" id="KW-1185">Reference proteome</keyword>
<dbReference type="VEuPathDB" id="TriTrypDB:TRSC58_01920"/>
<dbReference type="EMBL" id="AUPL01001920">
    <property type="protein sequence ID" value="ESL10350.1"/>
    <property type="molecule type" value="Genomic_DNA"/>
</dbReference>
<dbReference type="Proteomes" id="UP000031737">
    <property type="component" value="Unassembled WGS sequence"/>
</dbReference>